<dbReference type="Proteomes" id="UP000623467">
    <property type="component" value="Unassembled WGS sequence"/>
</dbReference>
<dbReference type="SUPFAM" id="SSF82199">
    <property type="entry name" value="SET domain"/>
    <property type="match status" value="1"/>
</dbReference>
<organism evidence="2 3">
    <name type="scientific">Mycena sanguinolenta</name>
    <dbReference type="NCBI Taxonomy" id="230812"/>
    <lineage>
        <taxon>Eukaryota</taxon>
        <taxon>Fungi</taxon>
        <taxon>Dikarya</taxon>
        <taxon>Basidiomycota</taxon>
        <taxon>Agaricomycotina</taxon>
        <taxon>Agaricomycetes</taxon>
        <taxon>Agaricomycetidae</taxon>
        <taxon>Agaricales</taxon>
        <taxon>Marasmiineae</taxon>
        <taxon>Mycenaceae</taxon>
        <taxon>Mycena</taxon>
    </lineage>
</organism>
<comment type="caution">
    <text evidence="2">The sequence shown here is derived from an EMBL/GenBank/DDBJ whole genome shotgun (WGS) entry which is preliminary data.</text>
</comment>
<evidence type="ECO:0000313" key="3">
    <source>
        <dbReference type="Proteomes" id="UP000623467"/>
    </source>
</evidence>
<dbReference type="AlphaFoldDB" id="A0A8H6ZCB6"/>
<sequence>MKRGFLTKANGRIAQRKPPSVGQLPTNAQVQIPEKDAPAGDESMSAQPRELEFHFSEVCRLYSENPYIIVADYRLSSSSCFLYLPSENAGMVFIDSLDSVQAISTWQVLKEPCRPPPDLPFVIRSSGAKGLGMFATRPIARGALIMRERPVYASHPTLSVGSDQKHSFYTSALAGLAPATQAVIASLRNAQPVTSDVGHIRGILITNALGAKIPQMPDAPPFAVLFEHLCRANHDCAPNAHYGFCSESFSGRLFAVRSIAEGEEITIGYTDLTTKRAARREHLEAKFWFVCECATCSLPPAHLVESDARREAIGKYFALMKKGERYPQGASLDQVKELIIWAEEEGLVEAASILCISALRLAQRDDNYSEELKLMVSAMNYIRAIEGNESLGFATLAARVGLSAEQLAAILDNGTPETYDYGHFEGLLASRARGKAMSSNPKLPGN</sequence>
<dbReference type="PANTHER" id="PTHR47332">
    <property type="entry name" value="SET DOMAIN-CONTAINING PROTEIN 5"/>
    <property type="match status" value="1"/>
</dbReference>
<dbReference type="InterPro" id="IPR001214">
    <property type="entry name" value="SET_dom"/>
</dbReference>
<evidence type="ECO:0000259" key="1">
    <source>
        <dbReference type="PROSITE" id="PS50280"/>
    </source>
</evidence>
<evidence type="ECO:0000313" key="2">
    <source>
        <dbReference type="EMBL" id="KAF7374782.1"/>
    </source>
</evidence>
<accession>A0A8H6ZCB6</accession>
<keyword evidence="3" id="KW-1185">Reference proteome</keyword>
<proteinExistence type="predicted"/>
<protein>
    <submittedName>
        <fullName evidence="2">SET domain-containing protein</fullName>
    </submittedName>
</protein>
<reference evidence="2" key="1">
    <citation type="submission" date="2020-05" db="EMBL/GenBank/DDBJ databases">
        <title>Mycena genomes resolve the evolution of fungal bioluminescence.</title>
        <authorList>
            <person name="Tsai I.J."/>
        </authorList>
    </citation>
    <scope>NUCLEOTIDE SEQUENCE</scope>
    <source>
        <strain evidence="2">160909Yilan</strain>
    </source>
</reference>
<dbReference type="Pfam" id="PF00856">
    <property type="entry name" value="SET"/>
    <property type="match status" value="1"/>
</dbReference>
<dbReference type="PROSITE" id="PS50280">
    <property type="entry name" value="SET"/>
    <property type="match status" value="1"/>
</dbReference>
<dbReference type="EMBL" id="JACAZH010000002">
    <property type="protein sequence ID" value="KAF7374782.1"/>
    <property type="molecule type" value="Genomic_DNA"/>
</dbReference>
<dbReference type="OrthoDB" id="265717at2759"/>
<feature type="domain" description="SET" evidence="1">
    <location>
        <begin position="119"/>
        <end position="270"/>
    </location>
</feature>
<gene>
    <name evidence="2" type="ORF">MSAN_00363700</name>
</gene>
<name>A0A8H6ZCB6_9AGAR</name>
<dbReference type="InterPro" id="IPR046341">
    <property type="entry name" value="SET_dom_sf"/>
</dbReference>
<dbReference type="CDD" id="cd20071">
    <property type="entry name" value="SET_SMYD"/>
    <property type="match status" value="1"/>
</dbReference>
<dbReference type="Gene3D" id="2.170.270.10">
    <property type="entry name" value="SET domain"/>
    <property type="match status" value="1"/>
</dbReference>
<dbReference type="InterPro" id="IPR053185">
    <property type="entry name" value="SET_domain_protein"/>
</dbReference>
<dbReference type="PANTHER" id="PTHR47332:SF4">
    <property type="entry name" value="SET DOMAIN-CONTAINING PROTEIN 5"/>
    <property type="match status" value="1"/>
</dbReference>
<dbReference type="SMART" id="SM00317">
    <property type="entry name" value="SET"/>
    <property type="match status" value="1"/>
</dbReference>